<name>A0A645CPP3_9ZZZZ</name>
<comment type="caution">
    <text evidence="2">The sequence shown here is derived from an EMBL/GenBank/DDBJ whole genome shotgun (WGS) entry which is preliminary data.</text>
</comment>
<protein>
    <recommendedName>
        <fullName evidence="1">DUF7000 domain-containing protein</fullName>
    </recommendedName>
</protein>
<feature type="domain" description="DUF7000" evidence="1">
    <location>
        <begin position="5"/>
        <end position="158"/>
    </location>
</feature>
<evidence type="ECO:0000259" key="1">
    <source>
        <dbReference type="Pfam" id="PF22526"/>
    </source>
</evidence>
<evidence type="ECO:0000313" key="2">
    <source>
        <dbReference type="EMBL" id="MPM78844.1"/>
    </source>
</evidence>
<dbReference type="InterPro" id="IPR054269">
    <property type="entry name" value="DUF7000"/>
</dbReference>
<gene>
    <name evidence="2" type="ORF">SDC9_125859</name>
</gene>
<proteinExistence type="predicted"/>
<accession>A0A645CPP3</accession>
<sequence>MKTLSQLVADYTVCLQQRNLQLAYKGILEFMAKLRADFTKKYPQYDAGSIYPGYLDMSYFSLSTQSLKDKGLKLAVVYLHQSGHFEVWLSAKNRAILKAFEPAVARILADTPALFHDPGNQDAAVEFTLTSAPSFDAPAALMSTIEQGVETFVTTITSRLPC</sequence>
<dbReference type="Pfam" id="PF22526">
    <property type="entry name" value="DUF7000"/>
    <property type="match status" value="1"/>
</dbReference>
<reference evidence="2" key="1">
    <citation type="submission" date="2019-08" db="EMBL/GenBank/DDBJ databases">
        <authorList>
            <person name="Kucharzyk K."/>
            <person name="Murdoch R.W."/>
            <person name="Higgins S."/>
            <person name="Loffler F."/>
        </authorList>
    </citation>
    <scope>NUCLEOTIDE SEQUENCE</scope>
</reference>
<organism evidence="2">
    <name type="scientific">bioreactor metagenome</name>
    <dbReference type="NCBI Taxonomy" id="1076179"/>
    <lineage>
        <taxon>unclassified sequences</taxon>
        <taxon>metagenomes</taxon>
        <taxon>ecological metagenomes</taxon>
    </lineage>
</organism>
<dbReference type="EMBL" id="VSSQ01028941">
    <property type="protein sequence ID" value="MPM78844.1"/>
    <property type="molecule type" value="Genomic_DNA"/>
</dbReference>
<dbReference type="AlphaFoldDB" id="A0A645CPP3"/>